<organism evidence="1 2">
    <name type="scientific">Citrus sinensis</name>
    <name type="common">Sweet orange</name>
    <name type="synonym">Citrus aurantium var. sinensis</name>
    <dbReference type="NCBI Taxonomy" id="2711"/>
    <lineage>
        <taxon>Eukaryota</taxon>
        <taxon>Viridiplantae</taxon>
        <taxon>Streptophyta</taxon>
        <taxon>Embryophyta</taxon>
        <taxon>Tracheophyta</taxon>
        <taxon>Spermatophyta</taxon>
        <taxon>Magnoliopsida</taxon>
        <taxon>eudicotyledons</taxon>
        <taxon>Gunneridae</taxon>
        <taxon>Pentapetalae</taxon>
        <taxon>rosids</taxon>
        <taxon>malvids</taxon>
        <taxon>Sapindales</taxon>
        <taxon>Rutaceae</taxon>
        <taxon>Aurantioideae</taxon>
        <taxon>Citrus</taxon>
    </lineage>
</organism>
<keyword evidence="1" id="KW-0813">Transport</keyword>
<dbReference type="EMBL" id="CM039178">
    <property type="protein sequence ID" value="KAH9681121.1"/>
    <property type="molecule type" value="Genomic_DNA"/>
</dbReference>
<protein>
    <submittedName>
        <fullName evidence="1">Voltage-gated potassium channel subunit beta</fullName>
    </submittedName>
</protein>
<keyword evidence="1" id="KW-0406">Ion transport</keyword>
<proteinExistence type="predicted"/>
<dbReference type="Proteomes" id="UP000829398">
    <property type="component" value="Chromosome 9"/>
</dbReference>
<evidence type="ECO:0000313" key="1">
    <source>
        <dbReference type="EMBL" id="KAH9681121.1"/>
    </source>
</evidence>
<gene>
    <name evidence="1" type="ORF">KPL71_026844</name>
</gene>
<sequence length="403" mass="45370">MQYKHLGRSGLRVSQLAYGAWVSFGNQLDVKEAKSLLQCCRDHGVNFFDNAEVYANGRAEEIMGQAIRELGWKRSDIVVSTKIFWGGQGPNDKGLSRKHIVEGTKASLKRLDMDYVDVIYCHRPDTSTPIEETVRAMNYVIDKGWAFYWGTSEWSAQQITEAWGIAERLDLVGPIVEQPEYNMLSRHKVEAEYLPLYSNYGIGLTTWSPLASGVLTGKYNKGSIPPDSRFALENYKVMYLVWNELGAFVGHYMTVTSDLSSNLANRSLVDDVLNKVNRLKPIADELGVPLAQLAIAWCASNPNVSSVITGATKESQIQENMKAIDVIPLLTPSVMDKIEAAVLSKPKRPESYRSVLQRLSDMIYFLVKENDYCSWYWTSEDNEGFQVLPWDPFSDYALSIGLS</sequence>
<comment type="caution">
    <text evidence="1">The sequence shown here is derived from an EMBL/GenBank/DDBJ whole genome shotgun (WGS) entry which is preliminary data.</text>
</comment>
<accession>A0ACB8I257</accession>
<reference evidence="2" key="1">
    <citation type="journal article" date="2023" name="Hortic. Res.">
        <title>A chromosome-level phased genome enabling allele-level studies in sweet orange: a case study on citrus Huanglongbing tolerance.</title>
        <authorList>
            <person name="Wu B."/>
            <person name="Yu Q."/>
            <person name="Deng Z."/>
            <person name="Duan Y."/>
            <person name="Luo F."/>
            <person name="Gmitter F. Jr."/>
        </authorList>
    </citation>
    <scope>NUCLEOTIDE SEQUENCE [LARGE SCALE GENOMIC DNA]</scope>
    <source>
        <strain evidence="2">cv. Valencia</strain>
    </source>
</reference>
<keyword evidence="2" id="KW-1185">Reference proteome</keyword>
<keyword evidence="1" id="KW-0407">Ion channel</keyword>
<evidence type="ECO:0000313" key="2">
    <source>
        <dbReference type="Proteomes" id="UP000829398"/>
    </source>
</evidence>
<name>A0ACB8I257_CITSI</name>